<reference evidence="9" key="1">
    <citation type="submission" date="2023-03" db="EMBL/GenBank/DDBJ databases">
        <title>Draft genome sequence of a Mycolicibacterium mageritense strain H4_3_1 isolated from a hybrid biological-inorganic system reactor.</title>
        <authorList>
            <person name="Feng X."/>
            <person name="Kazama D."/>
            <person name="Sato K."/>
            <person name="Kobayashi H."/>
        </authorList>
    </citation>
    <scope>NUCLEOTIDE SEQUENCE</scope>
    <source>
        <strain evidence="9">H4_3_1</strain>
    </source>
</reference>
<dbReference type="CDD" id="cd08231">
    <property type="entry name" value="MDR_TM0436_like"/>
    <property type="match status" value="1"/>
</dbReference>
<comment type="similarity">
    <text evidence="2">Belongs to the zinc-containing alcohol dehydrogenase family.</text>
</comment>
<dbReference type="SUPFAM" id="SSF50129">
    <property type="entry name" value="GroES-like"/>
    <property type="match status" value="1"/>
</dbReference>
<dbReference type="RefSeq" id="WP_276821210.1">
    <property type="nucleotide sequence ID" value="NZ_AP027452.1"/>
</dbReference>
<protein>
    <recommendedName>
        <fullName evidence="3">alcohol dehydrogenase</fullName>
        <ecNumber evidence="3">1.1.1.1</ecNumber>
    </recommendedName>
</protein>
<evidence type="ECO:0000313" key="10">
    <source>
        <dbReference type="Proteomes" id="UP001241092"/>
    </source>
</evidence>
<accession>A0AAI8TUT0</accession>
<dbReference type="InterPro" id="IPR011032">
    <property type="entry name" value="GroES-like_sf"/>
</dbReference>
<dbReference type="Proteomes" id="UP001241092">
    <property type="component" value="Chromosome"/>
</dbReference>
<dbReference type="Pfam" id="PF08240">
    <property type="entry name" value="ADH_N"/>
    <property type="match status" value="1"/>
</dbReference>
<name>A0AAI8TUT0_MYCME</name>
<feature type="domain" description="Alcohol dehydrogenase-like N-terminal" evidence="8">
    <location>
        <begin position="32"/>
        <end position="142"/>
    </location>
</feature>
<evidence type="ECO:0000259" key="8">
    <source>
        <dbReference type="Pfam" id="PF08240"/>
    </source>
</evidence>
<dbReference type="AlphaFoldDB" id="A0AAI8TUT0"/>
<dbReference type="GO" id="GO:0008270">
    <property type="term" value="F:zinc ion binding"/>
    <property type="evidence" value="ECO:0007669"/>
    <property type="project" value="InterPro"/>
</dbReference>
<evidence type="ECO:0000256" key="7">
    <source>
        <dbReference type="ARBA" id="ARBA00023027"/>
    </source>
</evidence>
<keyword evidence="4" id="KW-0479">Metal-binding</keyword>
<dbReference type="InterPro" id="IPR017743">
    <property type="entry name" value="ADH_phosphonate_catab-assoc"/>
</dbReference>
<dbReference type="EC" id="1.1.1.1" evidence="3"/>
<dbReference type="Gene3D" id="3.90.180.10">
    <property type="entry name" value="Medium-chain alcohol dehydrogenases, catalytic domain"/>
    <property type="match status" value="1"/>
</dbReference>
<dbReference type="GO" id="GO:0004022">
    <property type="term" value="F:alcohol dehydrogenase (NAD+) activity"/>
    <property type="evidence" value="ECO:0007669"/>
    <property type="project" value="UniProtKB-EC"/>
</dbReference>
<dbReference type="GO" id="GO:0005737">
    <property type="term" value="C:cytoplasm"/>
    <property type="evidence" value="ECO:0007669"/>
    <property type="project" value="TreeGrafter"/>
</dbReference>
<dbReference type="PANTHER" id="PTHR42940">
    <property type="entry name" value="ALCOHOL DEHYDROGENASE 1-RELATED"/>
    <property type="match status" value="1"/>
</dbReference>
<evidence type="ECO:0000313" key="9">
    <source>
        <dbReference type="EMBL" id="BDY29153.1"/>
    </source>
</evidence>
<dbReference type="InterPro" id="IPR013154">
    <property type="entry name" value="ADH-like_N"/>
</dbReference>
<evidence type="ECO:0000256" key="4">
    <source>
        <dbReference type="ARBA" id="ARBA00022723"/>
    </source>
</evidence>
<keyword evidence="6 9" id="KW-0560">Oxidoreductase</keyword>
<evidence type="ECO:0000256" key="5">
    <source>
        <dbReference type="ARBA" id="ARBA00022833"/>
    </source>
</evidence>
<comment type="cofactor">
    <cofactor evidence="1">
        <name>Zn(2+)</name>
        <dbReference type="ChEBI" id="CHEBI:29105"/>
    </cofactor>
</comment>
<keyword evidence="7" id="KW-0520">NAD</keyword>
<evidence type="ECO:0000256" key="3">
    <source>
        <dbReference type="ARBA" id="ARBA00013190"/>
    </source>
</evidence>
<dbReference type="Gene3D" id="3.40.50.720">
    <property type="entry name" value="NAD(P)-binding Rossmann-like Domain"/>
    <property type="match status" value="1"/>
</dbReference>
<gene>
    <name evidence="9" type="primary">tdh_3</name>
    <name evidence="9" type="ORF">hbim_03089</name>
</gene>
<dbReference type="EMBL" id="AP027452">
    <property type="protein sequence ID" value="BDY29153.1"/>
    <property type="molecule type" value="Genomic_DNA"/>
</dbReference>
<evidence type="ECO:0000256" key="6">
    <source>
        <dbReference type="ARBA" id="ARBA00023002"/>
    </source>
</evidence>
<evidence type="ECO:0000256" key="2">
    <source>
        <dbReference type="ARBA" id="ARBA00008072"/>
    </source>
</evidence>
<dbReference type="InterPro" id="IPR036291">
    <property type="entry name" value="NAD(P)-bd_dom_sf"/>
</dbReference>
<sequence>MDPFTPRVTMAAVWTGGTGIELRKVDIPELDDGDVLVRVRLATVCGSDLHTITGRRPAACPSILGHEAVGDVVAAGADATVEIGRRVVWSVTVACGECPRCRSGFTAKCRSVRKVGHEPFDGSWALSGSYAEHVLLPRGTAIAAVPDTLPDAVAAPAACATATVMATLDAAGALAGRRVLIGGAGMLGLTAVAACADAGADAQVIDVDAERLALTPWFGGRPSDGTAVDVAIDYTGSTGAVAAALDRLDVGGILVLAGSVLPGPALPIDPETVVRQWLTITGVHNYEPRHLDRAVAFLDRTRDRYPWRSLVAAPVPLAEIASALRPPPVGVLRTAVQPFQDS</sequence>
<dbReference type="PANTHER" id="PTHR42940:SF3">
    <property type="entry name" value="ALCOHOL DEHYDROGENASE 1-RELATED"/>
    <property type="match status" value="1"/>
</dbReference>
<keyword evidence="5" id="KW-0862">Zinc</keyword>
<proteinExistence type="inferred from homology"/>
<dbReference type="SUPFAM" id="SSF51735">
    <property type="entry name" value="NAD(P)-binding Rossmann-fold domains"/>
    <property type="match status" value="1"/>
</dbReference>
<dbReference type="InterPro" id="IPR002328">
    <property type="entry name" value="ADH_Zn_CS"/>
</dbReference>
<organism evidence="9 10">
    <name type="scientific">Mycolicibacterium mageritense</name>
    <name type="common">Mycobacterium mageritense</name>
    <dbReference type="NCBI Taxonomy" id="53462"/>
    <lineage>
        <taxon>Bacteria</taxon>
        <taxon>Bacillati</taxon>
        <taxon>Actinomycetota</taxon>
        <taxon>Actinomycetes</taxon>
        <taxon>Mycobacteriales</taxon>
        <taxon>Mycobacteriaceae</taxon>
        <taxon>Mycolicibacterium</taxon>
    </lineage>
</organism>
<dbReference type="NCBIfam" id="TIGR03366">
    <property type="entry name" value="HpnZ_proposed"/>
    <property type="match status" value="1"/>
</dbReference>
<evidence type="ECO:0000256" key="1">
    <source>
        <dbReference type="ARBA" id="ARBA00001947"/>
    </source>
</evidence>
<dbReference type="PROSITE" id="PS00059">
    <property type="entry name" value="ADH_ZINC"/>
    <property type="match status" value="1"/>
</dbReference>